<evidence type="ECO:0000256" key="2">
    <source>
        <dbReference type="ARBA" id="ARBA00022475"/>
    </source>
</evidence>
<keyword evidence="5 8" id="KW-0472">Membrane</keyword>
<keyword evidence="12" id="KW-1185">Reference proteome</keyword>
<comment type="caution">
    <text evidence="11">The sequence shown here is derived from an EMBL/GenBank/DDBJ whole genome shotgun (WGS) entry which is preliminary data.</text>
</comment>
<dbReference type="Pfam" id="PF02687">
    <property type="entry name" value="FtsX"/>
    <property type="match status" value="1"/>
</dbReference>
<feature type="domain" description="MacB-like periplasmic core" evidence="10">
    <location>
        <begin position="21"/>
        <end position="309"/>
    </location>
</feature>
<organism evidence="11 12">
    <name type="scientific">Paenibacillus lutrae</name>
    <dbReference type="NCBI Taxonomy" id="2078573"/>
    <lineage>
        <taxon>Bacteria</taxon>
        <taxon>Bacillati</taxon>
        <taxon>Bacillota</taxon>
        <taxon>Bacilli</taxon>
        <taxon>Bacillales</taxon>
        <taxon>Paenibacillaceae</taxon>
        <taxon>Paenibacillus</taxon>
    </lineage>
</organism>
<evidence type="ECO:0000313" key="11">
    <source>
        <dbReference type="EMBL" id="MVO98503.1"/>
    </source>
</evidence>
<dbReference type="RefSeq" id="WP_166541798.1">
    <property type="nucleotide sequence ID" value="NZ_RHLK01000002.1"/>
</dbReference>
<evidence type="ECO:0000259" key="9">
    <source>
        <dbReference type="Pfam" id="PF02687"/>
    </source>
</evidence>
<dbReference type="GO" id="GO:0005886">
    <property type="term" value="C:plasma membrane"/>
    <property type="evidence" value="ECO:0007669"/>
    <property type="project" value="UniProtKB-SubCell"/>
</dbReference>
<dbReference type="PANTHER" id="PTHR30572">
    <property type="entry name" value="MEMBRANE COMPONENT OF TRANSPORTER-RELATED"/>
    <property type="match status" value="1"/>
</dbReference>
<feature type="compositionally biased region" description="Low complexity" evidence="7">
    <location>
        <begin position="77"/>
        <end position="90"/>
    </location>
</feature>
<accession>A0A7X3FFE1</accession>
<feature type="transmembrane region" description="Helical" evidence="8">
    <location>
        <begin position="426"/>
        <end position="451"/>
    </location>
</feature>
<dbReference type="InterPro" id="IPR003838">
    <property type="entry name" value="ABC3_permease_C"/>
</dbReference>
<evidence type="ECO:0000256" key="7">
    <source>
        <dbReference type="SAM" id="MobiDB-lite"/>
    </source>
</evidence>
<comment type="subcellular location">
    <subcellularLocation>
        <location evidence="1">Cell membrane</location>
        <topology evidence="1">Multi-pass membrane protein</topology>
    </subcellularLocation>
</comment>
<feature type="transmembrane region" description="Helical" evidence="8">
    <location>
        <begin position="380"/>
        <end position="406"/>
    </location>
</feature>
<dbReference type="Proteomes" id="UP000490800">
    <property type="component" value="Unassembled WGS sequence"/>
</dbReference>
<gene>
    <name evidence="11" type="ORF">EDM21_02965</name>
</gene>
<feature type="transmembrane region" description="Helical" evidence="8">
    <location>
        <begin position="333"/>
        <end position="359"/>
    </location>
</feature>
<dbReference type="EMBL" id="RHLK01000002">
    <property type="protein sequence ID" value="MVO98503.1"/>
    <property type="molecule type" value="Genomic_DNA"/>
</dbReference>
<name>A0A7X3FFE1_9BACL</name>
<sequence length="468" mass="51753">MKLRDYMRLSWDQLNRRKVVTALCALGISIGSAAIIVALAVGESAAYYTDKEMKSFLKTDEITIRNEENNQGQAPEGDSQGSAGASATAASPNAITNQKLDLIRGLPHVKAVASFQRMGHYFFALDDGKIGNFELIATDLDTLVKFGNEFQQGGSSDVENTIIISPGAAMGLFDEQGEKNRRKQMQQNPNDQEMWKAMRELEKIPTPLYQKQISVMQEHPANTAKQQTQIPVRVTGVLKKPDGMSSDTVMYYKQAYVSHALAKKIREASQASGQAPDGNPVSMQESYSEVLVKVDQTSNLEAVEKQIQKLRLNTQNNLHQEERMEGQFVIMRIVFLGIGLFILFIASISIVVAMTMSTYQRRRQIGIMKVLGANLAQIRNMFIVESALLGLLGGLLGILLSYWVVWGINAILFMTGEIQPGENNQILFISSWILPTGMFFAIMTGVLSGIYPAVKASRTDALTAIKRE</sequence>
<dbReference type="InterPro" id="IPR025857">
    <property type="entry name" value="MacB_PCD"/>
</dbReference>
<feature type="region of interest" description="Disordered" evidence="7">
    <location>
        <begin position="69"/>
        <end position="90"/>
    </location>
</feature>
<dbReference type="GO" id="GO:0022857">
    <property type="term" value="F:transmembrane transporter activity"/>
    <property type="evidence" value="ECO:0007669"/>
    <property type="project" value="TreeGrafter"/>
</dbReference>
<evidence type="ECO:0000313" key="12">
    <source>
        <dbReference type="Proteomes" id="UP000490800"/>
    </source>
</evidence>
<evidence type="ECO:0000259" key="10">
    <source>
        <dbReference type="Pfam" id="PF12704"/>
    </source>
</evidence>
<dbReference type="InterPro" id="IPR050250">
    <property type="entry name" value="Macrolide_Exporter_MacB"/>
</dbReference>
<dbReference type="AlphaFoldDB" id="A0A7X3FFE1"/>
<keyword evidence="2" id="KW-1003">Cell membrane</keyword>
<evidence type="ECO:0000256" key="5">
    <source>
        <dbReference type="ARBA" id="ARBA00023136"/>
    </source>
</evidence>
<feature type="domain" description="ABC3 transporter permease C-terminal" evidence="9">
    <location>
        <begin position="338"/>
        <end position="460"/>
    </location>
</feature>
<evidence type="ECO:0000256" key="3">
    <source>
        <dbReference type="ARBA" id="ARBA00022692"/>
    </source>
</evidence>
<comment type="similarity">
    <text evidence="6">Belongs to the ABC-4 integral membrane protein family.</text>
</comment>
<keyword evidence="3 8" id="KW-0812">Transmembrane</keyword>
<dbReference type="PANTHER" id="PTHR30572:SF4">
    <property type="entry name" value="ABC TRANSPORTER PERMEASE YTRF"/>
    <property type="match status" value="1"/>
</dbReference>
<dbReference type="Pfam" id="PF12704">
    <property type="entry name" value="MacB_PCD"/>
    <property type="match status" value="1"/>
</dbReference>
<evidence type="ECO:0000256" key="4">
    <source>
        <dbReference type="ARBA" id="ARBA00022989"/>
    </source>
</evidence>
<reference evidence="11 12" key="1">
    <citation type="journal article" date="2019" name="Microorganisms">
        <title>Paenibacillus lutrae sp. nov., A Chitinolytic Species Isolated from A River Otter in Castril Natural Park, Granada, Spain.</title>
        <authorList>
            <person name="Rodriguez M."/>
            <person name="Reina J.C."/>
            <person name="Bejar V."/>
            <person name="Llamas I."/>
        </authorList>
    </citation>
    <scope>NUCLEOTIDE SEQUENCE [LARGE SCALE GENOMIC DNA]</scope>
    <source>
        <strain evidence="11 12">N10</strain>
    </source>
</reference>
<keyword evidence="4 8" id="KW-1133">Transmembrane helix</keyword>
<proteinExistence type="inferred from homology"/>
<evidence type="ECO:0000256" key="8">
    <source>
        <dbReference type="SAM" id="Phobius"/>
    </source>
</evidence>
<evidence type="ECO:0000256" key="1">
    <source>
        <dbReference type="ARBA" id="ARBA00004651"/>
    </source>
</evidence>
<protein>
    <submittedName>
        <fullName evidence="11">FtsX-like permease family protein</fullName>
    </submittedName>
</protein>
<evidence type="ECO:0000256" key="6">
    <source>
        <dbReference type="ARBA" id="ARBA00038076"/>
    </source>
</evidence>